<keyword evidence="4" id="KW-1185">Reference proteome</keyword>
<evidence type="ECO:0000313" key="4">
    <source>
        <dbReference type="Proteomes" id="UP000594262"/>
    </source>
</evidence>
<sequence>TKGPEKAQHNLIPSMTKSPEKTNFTTLQPIQRTSPRKKAHNSLPRPSINLNNFEQQPWQQQTQKQVTNSTPTSNNFLGINPLGFLESSTSSTGSPGFVNELNNNYGYWNNSNNNTPSNSVTNNQRMYNSQSLTSLCEIVNGLQARVKALEDENSNLKTVVHMLMEKSQNDNRPNNPDQEVDGHYGQLSKEQIVSFK</sequence>
<dbReference type="Proteomes" id="UP000594262">
    <property type="component" value="Unplaced"/>
</dbReference>
<proteinExistence type="predicted"/>
<dbReference type="EnsemblMetazoa" id="CLYHEMT024873.2">
    <property type="protein sequence ID" value="CLYHEMP024873.2"/>
    <property type="gene ID" value="CLYHEMG024873"/>
</dbReference>
<evidence type="ECO:0000313" key="3">
    <source>
        <dbReference type="EnsemblMetazoa" id="CLYHEMP024873.2"/>
    </source>
</evidence>
<evidence type="ECO:0000256" key="1">
    <source>
        <dbReference type="SAM" id="Coils"/>
    </source>
</evidence>
<keyword evidence="1" id="KW-0175">Coiled coil</keyword>
<evidence type="ECO:0000256" key="2">
    <source>
        <dbReference type="SAM" id="MobiDB-lite"/>
    </source>
</evidence>
<protein>
    <submittedName>
        <fullName evidence="3">Uncharacterized protein</fullName>
    </submittedName>
</protein>
<feature type="region of interest" description="Disordered" evidence="2">
    <location>
        <begin position="1"/>
        <end position="50"/>
    </location>
</feature>
<accession>A0A7M6DRF6</accession>
<name>A0A7M6DRF6_9CNID</name>
<organism evidence="3 4">
    <name type="scientific">Clytia hemisphaerica</name>
    <dbReference type="NCBI Taxonomy" id="252671"/>
    <lineage>
        <taxon>Eukaryota</taxon>
        <taxon>Metazoa</taxon>
        <taxon>Cnidaria</taxon>
        <taxon>Hydrozoa</taxon>
        <taxon>Hydroidolina</taxon>
        <taxon>Leptothecata</taxon>
        <taxon>Obeliida</taxon>
        <taxon>Clytiidae</taxon>
        <taxon>Clytia</taxon>
    </lineage>
</organism>
<dbReference type="AlphaFoldDB" id="A0A7M6DRF6"/>
<reference evidence="3" key="1">
    <citation type="submission" date="2021-01" db="UniProtKB">
        <authorList>
            <consortium name="EnsemblMetazoa"/>
        </authorList>
    </citation>
    <scope>IDENTIFICATION</scope>
</reference>
<feature type="compositionally biased region" description="Polar residues" evidence="2">
    <location>
        <begin position="11"/>
        <end position="33"/>
    </location>
</feature>
<feature type="coiled-coil region" evidence="1">
    <location>
        <begin position="132"/>
        <end position="166"/>
    </location>
</feature>